<accession>A0A6I1HQ99</accession>
<evidence type="ECO:0000256" key="2">
    <source>
        <dbReference type="ARBA" id="ARBA00022908"/>
    </source>
</evidence>
<dbReference type="PANTHER" id="PTHR30629:SF2">
    <property type="entry name" value="PROPHAGE INTEGRASE INTS-RELATED"/>
    <property type="match status" value="1"/>
</dbReference>
<name>A0A6I1HQ99_9BURK</name>
<feature type="domain" description="Integrase DNA-binding" evidence="3">
    <location>
        <begin position="15"/>
        <end position="97"/>
    </location>
</feature>
<dbReference type="AlphaFoldDB" id="A0A6I1HQ99"/>
<gene>
    <name evidence="4" type="ORF">GCN75_25505</name>
</gene>
<sequence length="219" mass="24799">MAEQEGTMSKYVLRLTDALIKQAAPKDKLYKLPDGAGLYIEVQPSGSKIWRMKYLQQGGGESVLTFGRYPEVSIAKAREHRLAAHQMLERKQDPSTEFNREKLHPLPKPIPLDEIFDEPEWGHVQTSVLRATLFAIRHLETALFPALERISVSEAQHSIQQAAIRQIEQDGLQVVSRHLEGVATALAASYLRNGMSMDQLVSAMKESRRRVRRQGDNMQ</sequence>
<dbReference type="InterPro" id="IPR025166">
    <property type="entry name" value="Integrase_DNA_bind_dom"/>
</dbReference>
<protein>
    <submittedName>
        <fullName evidence="4">DUF4102 domain-containing protein</fullName>
    </submittedName>
</protein>
<evidence type="ECO:0000313" key="5">
    <source>
        <dbReference type="Proteomes" id="UP000468717"/>
    </source>
</evidence>
<keyword evidence="5" id="KW-1185">Reference proteome</keyword>
<keyword evidence="2" id="KW-0229">DNA integration</keyword>
<comment type="similarity">
    <text evidence="1">Belongs to the 'phage' integrase family.</text>
</comment>
<evidence type="ECO:0000256" key="1">
    <source>
        <dbReference type="ARBA" id="ARBA00008857"/>
    </source>
</evidence>
<evidence type="ECO:0000313" key="4">
    <source>
        <dbReference type="EMBL" id="KAB8060090.1"/>
    </source>
</evidence>
<comment type="caution">
    <text evidence="4">The sequence shown here is derived from an EMBL/GenBank/DDBJ whole genome shotgun (WGS) entry which is preliminary data.</text>
</comment>
<dbReference type="InterPro" id="IPR038488">
    <property type="entry name" value="Integrase_DNA-bd_sf"/>
</dbReference>
<organism evidence="4 5">
    <name type="scientific">Janthinobacterium violaceinigrum</name>
    <dbReference type="NCBI Taxonomy" id="2654252"/>
    <lineage>
        <taxon>Bacteria</taxon>
        <taxon>Pseudomonadati</taxon>
        <taxon>Pseudomonadota</taxon>
        <taxon>Betaproteobacteria</taxon>
        <taxon>Burkholderiales</taxon>
        <taxon>Oxalobacteraceae</taxon>
        <taxon>Janthinobacterium</taxon>
    </lineage>
</organism>
<dbReference type="EMBL" id="WFLI01000045">
    <property type="protein sequence ID" value="KAB8060090.1"/>
    <property type="molecule type" value="Genomic_DNA"/>
</dbReference>
<reference evidence="4 5" key="1">
    <citation type="submission" date="2019-10" db="EMBL/GenBank/DDBJ databases">
        <title>Three novel species isolated from a subtropical stream in China.</title>
        <authorList>
            <person name="Lu H."/>
        </authorList>
    </citation>
    <scope>NUCLEOTIDE SEQUENCE [LARGE SCALE GENOMIC DNA]</scope>
    <source>
        <strain evidence="4 5">FT13W</strain>
    </source>
</reference>
<dbReference type="InterPro" id="IPR050808">
    <property type="entry name" value="Phage_Integrase"/>
</dbReference>
<dbReference type="Pfam" id="PF13356">
    <property type="entry name" value="Arm-DNA-bind_3"/>
    <property type="match status" value="1"/>
</dbReference>
<dbReference type="PANTHER" id="PTHR30629">
    <property type="entry name" value="PROPHAGE INTEGRASE"/>
    <property type="match status" value="1"/>
</dbReference>
<dbReference type="Gene3D" id="3.30.160.390">
    <property type="entry name" value="Integrase, DNA-binding domain"/>
    <property type="match status" value="1"/>
</dbReference>
<proteinExistence type="inferred from homology"/>
<dbReference type="Proteomes" id="UP000468717">
    <property type="component" value="Unassembled WGS sequence"/>
</dbReference>
<evidence type="ECO:0000259" key="3">
    <source>
        <dbReference type="Pfam" id="PF13356"/>
    </source>
</evidence>
<dbReference type="GO" id="GO:0015074">
    <property type="term" value="P:DNA integration"/>
    <property type="evidence" value="ECO:0007669"/>
    <property type="project" value="UniProtKB-KW"/>
</dbReference>